<dbReference type="CDD" id="cd23736">
    <property type="entry name" value="RESC8-like"/>
    <property type="match status" value="1"/>
</dbReference>
<dbReference type="EMBL" id="LR877145">
    <property type="protein sequence ID" value="CAD2213053.1"/>
    <property type="molecule type" value="Genomic_DNA"/>
</dbReference>
<accession>A0A7G2C2W1</accession>
<reference evidence="2 3" key="1">
    <citation type="submission" date="2020-08" db="EMBL/GenBank/DDBJ databases">
        <authorList>
            <person name="Newling K."/>
            <person name="Davey J."/>
            <person name="Forrester S."/>
        </authorList>
    </citation>
    <scope>NUCLEOTIDE SEQUENCE [LARGE SCALE GENOMIC DNA]</scope>
    <source>
        <strain evidence="3">Crithidia deanei Carvalho (ATCC PRA-265)</strain>
    </source>
</reference>
<protein>
    <recommendedName>
        <fullName evidence="1">RNA-editing substrate-binding complex 8 protein HEAT repeats domain-containing protein</fullName>
    </recommendedName>
</protein>
<dbReference type="VEuPathDB" id="TriTrypDB:ADEAN_000048900"/>
<dbReference type="OrthoDB" id="278343at2759"/>
<sequence>MIPSRVARVGVSATSVCRCSTSPTTLQTAPSFPSLEISTLSSVRPKNNYEKLLVAVKSQKIQFTAQDIYSICCTISQTKSVLGLRDDSDFMRAIGDCFSVTDQSVLNPFQLNTVIKCLKVGGILVPKPSAVVPTDEDAISPQSLLEVLKFMAVNHVRDERKMKEVVKAMSNILEEFTTSELLDTLHELGNLQYAYPFFVEQLVKRVLASGEELTTMDLSGMFKALGKVRGVRPATMRRVFAEMEKKIGDMDLQDYRNVLEVLQMHGSTFAKELRTLTNAGLERVETMDAATLLAFLKVFALVRYDNRIHIDIYGDAILDVISDLGETNLVDAFVATQHLDLLSEEFFRVMTTALLHYMANLTPQYVSTVADVCSRVPHDSSEIMSALLQRVAQCVRFFSPVQLSRVVEVIGDYPPAKEDEFLVMALGKQCFLRMEVMDTQHCLPGVMRGLASLGYRDPAFYVAAVQLAQRYGFKSFSAIEGSIIGLTFTPDEVPPSMVKIITSNIASLAKTLSLAEVRRAYHYMTVFHVEEDYVYRVLATRVLQFVKEINSEVPEDIQVLLQRGTMSTSR</sequence>
<name>A0A7G2C2W1_9TRYP</name>
<dbReference type="InterPro" id="IPR058977">
    <property type="entry name" value="RESC8_HEAT"/>
</dbReference>
<dbReference type="Pfam" id="PF26172">
    <property type="entry name" value="RESC8"/>
    <property type="match status" value="1"/>
</dbReference>
<dbReference type="AlphaFoldDB" id="A0A7G2C2W1"/>
<evidence type="ECO:0000313" key="2">
    <source>
        <dbReference type="EMBL" id="CAD2213053.1"/>
    </source>
</evidence>
<organism evidence="2 3">
    <name type="scientific">Angomonas deanei</name>
    <dbReference type="NCBI Taxonomy" id="59799"/>
    <lineage>
        <taxon>Eukaryota</taxon>
        <taxon>Discoba</taxon>
        <taxon>Euglenozoa</taxon>
        <taxon>Kinetoplastea</taxon>
        <taxon>Metakinetoplastina</taxon>
        <taxon>Trypanosomatida</taxon>
        <taxon>Trypanosomatidae</taxon>
        <taxon>Strigomonadinae</taxon>
        <taxon>Angomonas</taxon>
    </lineage>
</organism>
<proteinExistence type="predicted"/>
<gene>
    <name evidence="2" type="ORF">ADEAN_000048900</name>
</gene>
<feature type="domain" description="RNA-editing substrate-binding complex 8 protein HEAT repeats" evidence="1">
    <location>
        <begin position="61"/>
        <end position="567"/>
    </location>
</feature>
<evidence type="ECO:0000313" key="3">
    <source>
        <dbReference type="Proteomes" id="UP000515908"/>
    </source>
</evidence>
<dbReference type="Proteomes" id="UP000515908">
    <property type="component" value="Chromosome 01"/>
</dbReference>
<keyword evidence="3" id="KW-1185">Reference proteome</keyword>
<evidence type="ECO:0000259" key="1">
    <source>
        <dbReference type="Pfam" id="PF26172"/>
    </source>
</evidence>